<dbReference type="RefSeq" id="WP_119599553.1">
    <property type="nucleotide sequence ID" value="NZ_QXQA01000005.1"/>
</dbReference>
<dbReference type="Proteomes" id="UP000266482">
    <property type="component" value="Unassembled WGS sequence"/>
</dbReference>
<evidence type="ECO:0000256" key="7">
    <source>
        <dbReference type="ARBA" id="ARBA00023136"/>
    </source>
</evidence>
<feature type="transmembrane region" description="Helical" evidence="8">
    <location>
        <begin position="334"/>
        <end position="354"/>
    </location>
</feature>
<dbReference type="GO" id="GO:0016020">
    <property type="term" value="C:membrane"/>
    <property type="evidence" value="ECO:0007669"/>
    <property type="project" value="UniProtKB-SubCell"/>
</dbReference>
<organism evidence="9 10">
    <name type="scientific">Paenibacillus nanensis</name>
    <dbReference type="NCBI Taxonomy" id="393251"/>
    <lineage>
        <taxon>Bacteria</taxon>
        <taxon>Bacillati</taxon>
        <taxon>Bacillota</taxon>
        <taxon>Bacilli</taxon>
        <taxon>Bacillales</taxon>
        <taxon>Paenibacillaceae</taxon>
        <taxon>Paenibacillus</taxon>
    </lineage>
</organism>
<feature type="transmembrane region" description="Helical" evidence="8">
    <location>
        <begin position="143"/>
        <end position="163"/>
    </location>
</feature>
<evidence type="ECO:0000256" key="3">
    <source>
        <dbReference type="ARBA" id="ARBA00022448"/>
    </source>
</evidence>
<feature type="transmembrane region" description="Helical" evidence="8">
    <location>
        <begin position="38"/>
        <end position="60"/>
    </location>
</feature>
<keyword evidence="7 8" id="KW-0472">Membrane</keyword>
<evidence type="ECO:0000256" key="5">
    <source>
        <dbReference type="ARBA" id="ARBA00022692"/>
    </source>
</evidence>
<proteinExistence type="inferred from homology"/>
<dbReference type="AlphaFoldDB" id="A0A3A1V0K8"/>
<comment type="similarity">
    <text evidence="2">Belongs to the amino acid-polyamine-organocation (APC) superfamily. Spore germination protein (SGP) (TC 2.A.3.9) family.</text>
</comment>
<evidence type="ECO:0000256" key="4">
    <source>
        <dbReference type="ARBA" id="ARBA00022544"/>
    </source>
</evidence>
<dbReference type="EMBL" id="QXQA01000005">
    <property type="protein sequence ID" value="RIX52972.1"/>
    <property type="molecule type" value="Genomic_DNA"/>
</dbReference>
<keyword evidence="3" id="KW-0813">Transport</keyword>
<dbReference type="PANTHER" id="PTHR34975:SF2">
    <property type="entry name" value="SPORE GERMINATION PROTEIN A2"/>
    <property type="match status" value="1"/>
</dbReference>
<dbReference type="GO" id="GO:0009847">
    <property type="term" value="P:spore germination"/>
    <property type="evidence" value="ECO:0007669"/>
    <property type="project" value="InterPro"/>
</dbReference>
<feature type="transmembrane region" description="Helical" evidence="8">
    <location>
        <begin position="215"/>
        <end position="233"/>
    </location>
</feature>
<keyword evidence="4" id="KW-0309">Germination</keyword>
<feature type="transmembrane region" description="Helical" evidence="8">
    <location>
        <begin position="117"/>
        <end position="136"/>
    </location>
</feature>
<feature type="transmembrane region" description="Helical" evidence="8">
    <location>
        <begin position="305"/>
        <end position="322"/>
    </location>
</feature>
<dbReference type="PANTHER" id="PTHR34975">
    <property type="entry name" value="SPORE GERMINATION PROTEIN A2"/>
    <property type="match status" value="1"/>
</dbReference>
<gene>
    <name evidence="9" type="ORF">D3P08_09965</name>
</gene>
<evidence type="ECO:0000313" key="9">
    <source>
        <dbReference type="EMBL" id="RIX52972.1"/>
    </source>
</evidence>
<keyword evidence="6 8" id="KW-1133">Transmembrane helix</keyword>
<dbReference type="NCBIfam" id="TIGR00912">
    <property type="entry name" value="2A0309"/>
    <property type="match status" value="1"/>
</dbReference>
<protein>
    <submittedName>
        <fullName evidence="9">Spore gernimation protein</fullName>
    </submittedName>
</protein>
<keyword evidence="10" id="KW-1185">Reference proteome</keyword>
<sequence length="364" mass="40583">MKVKITNGMFVALIMTIIYAKAIGVTQGSLAREIGHDMWIATILGTLQGIVMMILTAAILQKLPDQNFIGFAEALLGKWAGKIVAFVIFLFFLFSFGPIMVTFIYHFKDYFLPEAPIYLFIVVALIVGIFGGFHGLEVMARMALVGAFAVVCLNILLLTGSLSEFDIHNLRPVMEKGFIQTSWASRHYDTDWALATVMAGMILPMVKQSEKWVKAGWSGMILTCIAITMWPILEAAVLSAPVTAEYIVSCMHLARGAHIGIFLHRYELIMIALFSTSSLIQIMMSLYCSAHALSKIFGVKDYRPMLIPAGLALGAFGYWLVLDHLRAISFTEKEWPLISLPIAFLLPIILWTFGKLFRRKLSRS</sequence>
<reference evidence="9 10" key="1">
    <citation type="submission" date="2018-09" db="EMBL/GenBank/DDBJ databases">
        <title>Paenibacillus aracenensis nov. sp. isolated from a cave in southern Spain.</title>
        <authorList>
            <person name="Jurado V."/>
            <person name="Gutierrez-Patricio S."/>
            <person name="Gonzalez-Pimentel J.L."/>
            <person name="Miller A.Z."/>
            <person name="Laiz L."/>
            <person name="Saiz-Jimenez C."/>
        </authorList>
    </citation>
    <scope>NUCLEOTIDE SEQUENCE [LARGE SCALE GENOMIC DNA]</scope>
    <source>
        <strain evidence="9 10">DSM 22867</strain>
    </source>
</reference>
<feature type="transmembrane region" description="Helical" evidence="8">
    <location>
        <begin position="81"/>
        <end position="105"/>
    </location>
</feature>
<evidence type="ECO:0000256" key="8">
    <source>
        <dbReference type="SAM" id="Phobius"/>
    </source>
</evidence>
<dbReference type="InterPro" id="IPR004761">
    <property type="entry name" value="Spore_GerAB"/>
</dbReference>
<name>A0A3A1V0K8_9BACL</name>
<keyword evidence="5 8" id="KW-0812">Transmembrane</keyword>
<accession>A0A3A1V0K8</accession>
<evidence type="ECO:0000313" key="10">
    <source>
        <dbReference type="Proteomes" id="UP000266482"/>
    </source>
</evidence>
<evidence type="ECO:0000256" key="6">
    <source>
        <dbReference type="ARBA" id="ARBA00022989"/>
    </source>
</evidence>
<evidence type="ECO:0000256" key="1">
    <source>
        <dbReference type="ARBA" id="ARBA00004141"/>
    </source>
</evidence>
<dbReference type="Pfam" id="PF03845">
    <property type="entry name" value="Spore_permease"/>
    <property type="match status" value="1"/>
</dbReference>
<dbReference type="OrthoDB" id="2078716at2"/>
<comment type="subcellular location">
    <subcellularLocation>
        <location evidence="1">Membrane</location>
        <topology evidence="1">Multi-pass membrane protein</topology>
    </subcellularLocation>
</comment>
<comment type="caution">
    <text evidence="9">The sequence shown here is derived from an EMBL/GenBank/DDBJ whole genome shotgun (WGS) entry which is preliminary data.</text>
</comment>
<evidence type="ECO:0000256" key="2">
    <source>
        <dbReference type="ARBA" id="ARBA00007998"/>
    </source>
</evidence>
<feature type="transmembrane region" description="Helical" evidence="8">
    <location>
        <begin position="268"/>
        <end position="293"/>
    </location>
</feature>